<comment type="caution">
    <text evidence="2">The sequence shown here is derived from an EMBL/GenBank/DDBJ whole genome shotgun (WGS) entry which is preliminary data.</text>
</comment>
<evidence type="ECO:0000313" key="3">
    <source>
        <dbReference type="Proteomes" id="UP000189681"/>
    </source>
</evidence>
<dbReference type="Proteomes" id="UP000189681">
    <property type="component" value="Unassembled WGS sequence"/>
</dbReference>
<evidence type="ECO:0000256" key="1">
    <source>
        <dbReference type="SAM" id="Phobius"/>
    </source>
</evidence>
<keyword evidence="1" id="KW-0812">Transmembrane</keyword>
<proteinExistence type="predicted"/>
<keyword evidence="1" id="KW-0472">Membrane</keyword>
<dbReference type="SUPFAM" id="SSF54523">
    <property type="entry name" value="Pili subunits"/>
    <property type="match status" value="1"/>
</dbReference>
<reference evidence="2 3" key="1">
    <citation type="journal article" date="2017" name="Water Res.">
        <title>Discovery and metagenomic analysis of an anammox bacterial enrichment related to Candidatus "Brocadia caroliniensis" in a full-scale glycerol-fed nitritation-denitritation separate centrate treatment process.</title>
        <authorList>
            <person name="Park H."/>
            <person name="Brotto A.C."/>
            <person name="van Loosdrecht M.C."/>
            <person name="Chandran K."/>
        </authorList>
    </citation>
    <scope>NUCLEOTIDE SEQUENCE [LARGE SCALE GENOMIC DNA]</scope>
    <source>
        <strain evidence="2">26THWARD</strain>
    </source>
</reference>
<organism evidence="2 3">
    <name type="scientific">Candidatus Brocadia carolinensis</name>
    <dbReference type="NCBI Taxonomy" id="1004156"/>
    <lineage>
        <taxon>Bacteria</taxon>
        <taxon>Pseudomonadati</taxon>
        <taxon>Planctomycetota</taxon>
        <taxon>Candidatus Brocadiia</taxon>
        <taxon>Candidatus Brocadiales</taxon>
        <taxon>Candidatus Brocadiaceae</taxon>
        <taxon>Candidatus Brocadia</taxon>
    </lineage>
</organism>
<keyword evidence="1" id="KW-1133">Transmembrane helix</keyword>
<feature type="transmembrane region" description="Helical" evidence="1">
    <location>
        <begin position="12"/>
        <end position="35"/>
    </location>
</feature>
<evidence type="ECO:0008006" key="4">
    <source>
        <dbReference type="Google" id="ProtNLM"/>
    </source>
</evidence>
<gene>
    <name evidence="2" type="ORF">AYP45_01405</name>
</gene>
<dbReference type="InterPro" id="IPR012902">
    <property type="entry name" value="N_methyl_site"/>
</dbReference>
<evidence type="ECO:0000313" key="2">
    <source>
        <dbReference type="EMBL" id="OOP57814.1"/>
    </source>
</evidence>
<name>A0A1V4AXE7_9BACT</name>
<accession>A0A1V4AXE7</accession>
<dbReference type="NCBIfam" id="TIGR02532">
    <property type="entry name" value="IV_pilin_GFxxxE"/>
    <property type="match status" value="1"/>
</dbReference>
<dbReference type="STRING" id="1004156.AYP45_01405"/>
<dbReference type="PROSITE" id="PS00409">
    <property type="entry name" value="PROKAR_NTER_METHYL"/>
    <property type="match status" value="1"/>
</dbReference>
<sequence>MSFELKHDERGFTLVELMIGLAISMILMGVAVSIFNVQRKSYSFQEQVTEMQQNVRAVMDMMVREVRMAGYDPTVAGFVGIGTNTATLMKILADLDGNGTTTGGSNEEITYRYYNTNDATYPCQIKRNTGGGFQPLAEDIDGCTFLYYDINGIATSTASSIRQIQITITGRTAKADPNLGYSYGTLTSRITPENLNN</sequence>
<dbReference type="EMBL" id="AYTS01000013">
    <property type="protein sequence ID" value="OOP57814.1"/>
    <property type="molecule type" value="Genomic_DNA"/>
</dbReference>
<dbReference type="AlphaFoldDB" id="A0A1V4AXE7"/>
<dbReference type="Pfam" id="PF07963">
    <property type="entry name" value="N_methyl"/>
    <property type="match status" value="1"/>
</dbReference>
<dbReference type="Gene3D" id="3.30.700.10">
    <property type="entry name" value="Glycoprotein, Type 4 Pilin"/>
    <property type="match status" value="1"/>
</dbReference>
<protein>
    <recommendedName>
        <fullName evidence="4">Prepilin-type N-terminal cleavage/methylation domain-containing protein</fullName>
    </recommendedName>
</protein>
<dbReference type="InterPro" id="IPR045584">
    <property type="entry name" value="Pilin-like"/>
</dbReference>